<name>A0A2P5DRC3_TREOI</name>
<evidence type="ECO:0000313" key="3">
    <source>
        <dbReference type="Proteomes" id="UP000237000"/>
    </source>
</evidence>
<protein>
    <submittedName>
        <fullName evidence="2">Uncharacterized protein</fullName>
    </submittedName>
</protein>
<sequence length="126" mass="13554">MGVKPKFPNQIMKLFAMKNDPGVSTSGQSCREGELVRDQTRAPHLVKERKSLKGFARMEASSDVSGPSDDVFGHVFAGGGEQEQASVDEATSGAGVEEVGEEERERNVVVFEKLGVNLGGIFRVLS</sequence>
<evidence type="ECO:0000256" key="1">
    <source>
        <dbReference type="SAM" id="MobiDB-lite"/>
    </source>
</evidence>
<feature type="region of interest" description="Disordered" evidence="1">
    <location>
        <begin position="18"/>
        <end position="39"/>
    </location>
</feature>
<reference evidence="3" key="1">
    <citation type="submission" date="2016-06" db="EMBL/GenBank/DDBJ databases">
        <title>Parallel loss of symbiosis genes in relatives of nitrogen-fixing non-legume Parasponia.</title>
        <authorList>
            <person name="Van Velzen R."/>
            <person name="Holmer R."/>
            <person name="Bu F."/>
            <person name="Rutten L."/>
            <person name="Van Zeijl A."/>
            <person name="Liu W."/>
            <person name="Santuari L."/>
            <person name="Cao Q."/>
            <person name="Sharma T."/>
            <person name="Shen D."/>
            <person name="Roswanjaya Y."/>
            <person name="Wardhani T."/>
            <person name="Kalhor M.S."/>
            <person name="Jansen J."/>
            <person name="Van den Hoogen J."/>
            <person name="Gungor B."/>
            <person name="Hartog M."/>
            <person name="Hontelez J."/>
            <person name="Verver J."/>
            <person name="Yang W.-C."/>
            <person name="Schijlen E."/>
            <person name="Repin R."/>
            <person name="Schilthuizen M."/>
            <person name="Schranz E."/>
            <person name="Heidstra R."/>
            <person name="Miyata K."/>
            <person name="Fedorova E."/>
            <person name="Kohlen W."/>
            <person name="Bisseling T."/>
            <person name="Smit S."/>
            <person name="Geurts R."/>
        </authorList>
    </citation>
    <scope>NUCLEOTIDE SEQUENCE [LARGE SCALE GENOMIC DNA]</scope>
    <source>
        <strain evidence="3">cv. RG33-2</strain>
    </source>
</reference>
<comment type="caution">
    <text evidence="2">The sequence shown here is derived from an EMBL/GenBank/DDBJ whole genome shotgun (WGS) entry which is preliminary data.</text>
</comment>
<dbReference type="InParanoid" id="A0A2P5DRC3"/>
<dbReference type="EMBL" id="JXTC01000254">
    <property type="protein sequence ID" value="PON75819.1"/>
    <property type="molecule type" value="Genomic_DNA"/>
</dbReference>
<evidence type="ECO:0000313" key="2">
    <source>
        <dbReference type="EMBL" id="PON75819.1"/>
    </source>
</evidence>
<proteinExistence type="predicted"/>
<gene>
    <name evidence="2" type="ORF">TorRG33x02_244330</name>
</gene>
<accession>A0A2P5DRC3</accession>
<dbReference type="AlphaFoldDB" id="A0A2P5DRC3"/>
<keyword evidence="3" id="KW-1185">Reference proteome</keyword>
<feature type="region of interest" description="Disordered" evidence="1">
    <location>
        <begin position="82"/>
        <end position="101"/>
    </location>
</feature>
<organism evidence="2 3">
    <name type="scientific">Trema orientale</name>
    <name type="common">Charcoal tree</name>
    <name type="synonym">Celtis orientalis</name>
    <dbReference type="NCBI Taxonomy" id="63057"/>
    <lineage>
        <taxon>Eukaryota</taxon>
        <taxon>Viridiplantae</taxon>
        <taxon>Streptophyta</taxon>
        <taxon>Embryophyta</taxon>
        <taxon>Tracheophyta</taxon>
        <taxon>Spermatophyta</taxon>
        <taxon>Magnoliopsida</taxon>
        <taxon>eudicotyledons</taxon>
        <taxon>Gunneridae</taxon>
        <taxon>Pentapetalae</taxon>
        <taxon>rosids</taxon>
        <taxon>fabids</taxon>
        <taxon>Rosales</taxon>
        <taxon>Cannabaceae</taxon>
        <taxon>Trema</taxon>
    </lineage>
</organism>
<dbReference type="Proteomes" id="UP000237000">
    <property type="component" value="Unassembled WGS sequence"/>
</dbReference>